<dbReference type="GO" id="GO:0000455">
    <property type="term" value="P:enzyme-directed rRNA pseudouridine synthesis"/>
    <property type="evidence" value="ECO:0007669"/>
    <property type="project" value="UniProtKB-ARBA"/>
</dbReference>
<dbReference type="PANTHER" id="PTHR47683">
    <property type="entry name" value="PSEUDOURIDINE SYNTHASE FAMILY PROTEIN-RELATED"/>
    <property type="match status" value="1"/>
</dbReference>
<evidence type="ECO:0000256" key="5">
    <source>
        <dbReference type="RuleBase" id="RU003887"/>
    </source>
</evidence>
<dbReference type="SUPFAM" id="SSF55120">
    <property type="entry name" value="Pseudouridine synthase"/>
    <property type="match status" value="1"/>
</dbReference>
<accession>A0A1I4EWQ2</accession>
<evidence type="ECO:0000313" key="8">
    <source>
        <dbReference type="Proteomes" id="UP000181969"/>
    </source>
</evidence>
<dbReference type="InterPro" id="IPR006145">
    <property type="entry name" value="PsdUridine_synth_RsuA/RluA"/>
</dbReference>
<proteinExistence type="inferred from homology"/>
<dbReference type="GO" id="GO:0005829">
    <property type="term" value="C:cytosol"/>
    <property type="evidence" value="ECO:0007669"/>
    <property type="project" value="UniProtKB-ARBA"/>
</dbReference>
<evidence type="ECO:0000256" key="4">
    <source>
        <dbReference type="PROSITE-ProRule" id="PRU00182"/>
    </source>
</evidence>
<sequence>MRINKFLAHAGVASRRKAEELILSGKVSVNNVTMTNLGYQVESGDSVEVNGVAVYNEEPVYYMLNKPRGYISSSSDDKGRQTVMDLLPSGKERIYPVGRLDWDTSGLLLLTNDGEFTNLMTHPRHGVEKVYIAKVEGQANKENLRPLTLGMTIDGKKVSPARYEIMKQDKAKNSSLVSLTIHEGQNHQVKKMFAAVGLPVQKLSRVQYGPLSLDGLVPGRYRRLTKKEVSQLVNEAKNK</sequence>
<dbReference type="AlphaFoldDB" id="A0A1I4EWQ2"/>
<evidence type="ECO:0000256" key="2">
    <source>
        <dbReference type="ARBA" id="ARBA00022884"/>
    </source>
</evidence>
<dbReference type="CDD" id="cd02870">
    <property type="entry name" value="PseudoU_synth_RsuA_like"/>
    <property type="match status" value="1"/>
</dbReference>
<keyword evidence="2 4" id="KW-0694">RNA-binding</keyword>
<dbReference type="Gene3D" id="3.30.70.580">
    <property type="entry name" value="Pseudouridine synthase I, catalytic domain, N-terminal subdomain"/>
    <property type="match status" value="1"/>
</dbReference>
<dbReference type="InterPro" id="IPR036986">
    <property type="entry name" value="S4_RNA-bd_sf"/>
</dbReference>
<dbReference type="RefSeq" id="WP_074750019.1">
    <property type="nucleotide sequence ID" value="NZ_FOTJ01000001.1"/>
</dbReference>
<dbReference type="Pfam" id="PF00849">
    <property type="entry name" value="PseudoU_synth_2"/>
    <property type="match status" value="1"/>
</dbReference>
<protein>
    <recommendedName>
        <fullName evidence="5">Pseudouridine synthase</fullName>
        <ecNumber evidence="5">5.4.99.-</ecNumber>
    </recommendedName>
</protein>
<dbReference type="OrthoDB" id="9807213at2"/>
<evidence type="ECO:0000313" key="7">
    <source>
        <dbReference type="EMBL" id="SFL09633.1"/>
    </source>
</evidence>
<organism evidence="7 8">
    <name type="scientific">Lactococcus garvieae</name>
    <dbReference type="NCBI Taxonomy" id="1363"/>
    <lineage>
        <taxon>Bacteria</taxon>
        <taxon>Bacillati</taxon>
        <taxon>Bacillota</taxon>
        <taxon>Bacilli</taxon>
        <taxon>Lactobacillales</taxon>
        <taxon>Streptococcaceae</taxon>
        <taxon>Lactococcus</taxon>
    </lineage>
</organism>
<dbReference type="InterPro" id="IPR020103">
    <property type="entry name" value="PsdUridine_synth_cat_dom_sf"/>
</dbReference>
<dbReference type="InterPro" id="IPR002942">
    <property type="entry name" value="S4_RNA-bd"/>
</dbReference>
<reference evidence="7 8" key="1">
    <citation type="submission" date="2016-10" db="EMBL/GenBank/DDBJ databases">
        <authorList>
            <person name="de Groot N.N."/>
        </authorList>
    </citation>
    <scope>NUCLEOTIDE SEQUENCE [LARGE SCALE GENOMIC DNA]</scope>
    <source>
        <strain evidence="7 8">M79</strain>
    </source>
</reference>
<dbReference type="CDD" id="cd00165">
    <property type="entry name" value="S4"/>
    <property type="match status" value="1"/>
</dbReference>
<dbReference type="PANTHER" id="PTHR47683:SF2">
    <property type="entry name" value="RNA-BINDING S4 DOMAIN-CONTAINING PROTEIN"/>
    <property type="match status" value="1"/>
</dbReference>
<dbReference type="FunFam" id="3.30.70.1560:FF:000001">
    <property type="entry name" value="Pseudouridine synthase"/>
    <property type="match status" value="1"/>
</dbReference>
<dbReference type="InterPro" id="IPR050343">
    <property type="entry name" value="RsuA_PseudoU_synthase"/>
</dbReference>
<dbReference type="PROSITE" id="PS50889">
    <property type="entry name" value="S4"/>
    <property type="match status" value="1"/>
</dbReference>
<evidence type="ECO:0000256" key="3">
    <source>
        <dbReference type="ARBA" id="ARBA00023235"/>
    </source>
</evidence>
<dbReference type="Pfam" id="PF01479">
    <property type="entry name" value="S4"/>
    <property type="match status" value="1"/>
</dbReference>
<dbReference type="EC" id="5.4.99.-" evidence="5"/>
<dbReference type="InterPro" id="IPR018496">
    <property type="entry name" value="PsdUridine_synth_RsuA/RluB_CS"/>
</dbReference>
<keyword evidence="3 5" id="KW-0413">Isomerase</keyword>
<dbReference type="SMART" id="SM00363">
    <property type="entry name" value="S4"/>
    <property type="match status" value="1"/>
</dbReference>
<gene>
    <name evidence="7" type="ORF">SAMN05216438_101224</name>
</gene>
<dbReference type="NCBIfam" id="TIGR00093">
    <property type="entry name" value="pseudouridine synthase"/>
    <property type="match status" value="1"/>
</dbReference>
<dbReference type="Gene3D" id="3.10.290.10">
    <property type="entry name" value="RNA-binding S4 domain"/>
    <property type="match status" value="1"/>
</dbReference>
<dbReference type="InterPro" id="IPR000748">
    <property type="entry name" value="PsdUridine_synth_RsuA/RluB/E/F"/>
</dbReference>
<dbReference type="Proteomes" id="UP000181969">
    <property type="component" value="Unassembled WGS sequence"/>
</dbReference>
<evidence type="ECO:0000259" key="6">
    <source>
        <dbReference type="SMART" id="SM00363"/>
    </source>
</evidence>
<evidence type="ECO:0000256" key="1">
    <source>
        <dbReference type="ARBA" id="ARBA00008348"/>
    </source>
</evidence>
<dbReference type="InterPro" id="IPR042092">
    <property type="entry name" value="PsdUridine_s_RsuA/RluB/E/F_cat"/>
</dbReference>
<dbReference type="PROSITE" id="PS01149">
    <property type="entry name" value="PSI_RSU"/>
    <property type="match status" value="1"/>
</dbReference>
<dbReference type="Gene3D" id="3.30.70.1560">
    <property type="entry name" value="Alpha-L RNA-binding motif"/>
    <property type="match status" value="1"/>
</dbReference>
<dbReference type="SUPFAM" id="SSF55174">
    <property type="entry name" value="Alpha-L RNA-binding motif"/>
    <property type="match status" value="1"/>
</dbReference>
<dbReference type="FunFam" id="3.30.70.580:FF:000005">
    <property type="entry name" value="Pseudouridine synthase"/>
    <property type="match status" value="1"/>
</dbReference>
<dbReference type="InterPro" id="IPR020094">
    <property type="entry name" value="TruA/RsuA/RluB/E/F_N"/>
</dbReference>
<dbReference type="GO" id="GO:0120159">
    <property type="term" value="F:rRNA pseudouridine synthase activity"/>
    <property type="evidence" value="ECO:0007669"/>
    <property type="project" value="UniProtKB-ARBA"/>
</dbReference>
<dbReference type="GO" id="GO:0003723">
    <property type="term" value="F:RNA binding"/>
    <property type="evidence" value="ECO:0007669"/>
    <property type="project" value="UniProtKB-KW"/>
</dbReference>
<dbReference type="FunFam" id="3.10.290.10:FF:000003">
    <property type="entry name" value="Pseudouridine synthase"/>
    <property type="match status" value="1"/>
</dbReference>
<comment type="similarity">
    <text evidence="1 5">Belongs to the pseudouridine synthase RsuA family.</text>
</comment>
<feature type="domain" description="RNA-binding S4" evidence="6">
    <location>
        <begin position="1"/>
        <end position="58"/>
    </location>
</feature>
<dbReference type="EMBL" id="FOTJ01000001">
    <property type="protein sequence ID" value="SFL09633.1"/>
    <property type="molecule type" value="Genomic_DNA"/>
</dbReference>
<name>A0A1I4EWQ2_9LACT</name>